<dbReference type="Proteomes" id="UP000033870">
    <property type="component" value="Unassembled WGS sequence"/>
</dbReference>
<evidence type="ECO:0000313" key="7">
    <source>
        <dbReference type="EMBL" id="KKW42737.1"/>
    </source>
</evidence>
<dbReference type="PANTHER" id="PTHR43826">
    <property type="entry name" value="GLUCOSE-6-PHOSPHATE EXCHANGER SLC37A4"/>
    <property type="match status" value="1"/>
</dbReference>
<feature type="transmembrane region" description="Helical" evidence="5">
    <location>
        <begin position="120"/>
        <end position="138"/>
    </location>
</feature>
<dbReference type="InterPro" id="IPR020846">
    <property type="entry name" value="MFS_dom"/>
</dbReference>
<evidence type="ECO:0000256" key="1">
    <source>
        <dbReference type="ARBA" id="ARBA00004127"/>
    </source>
</evidence>
<feature type="transmembrane region" description="Helical" evidence="5">
    <location>
        <begin position="23"/>
        <end position="42"/>
    </location>
</feature>
<reference evidence="7 8" key="1">
    <citation type="journal article" date="2015" name="Nature">
        <title>rRNA introns, odd ribosomes, and small enigmatic genomes across a large radiation of phyla.</title>
        <authorList>
            <person name="Brown C.T."/>
            <person name="Hug L.A."/>
            <person name="Thomas B.C."/>
            <person name="Sharon I."/>
            <person name="Castelle C.J."/>
            <person name="Singh A."/>
            <person name="Wilkins M.J."/>
            <person name="Williams K.H."/>
            <person name="Banfield J.F."/>
        </authorList>
    </citation>
    <scope>NUCLEOTIDE SEQUENCE [LARGE SCALE GENOMIC DNA]</scope>
</reference>
<evidence type="ECO:0000259" key="6">
    <source>
        <dbReference type="PROSITE" id="PS50850"/>
    </source>
</evidence>
<feature type="domain" description="Major facilitator superfamily (MFS) profile" evidence="6">
    <location>
        <begin position="1"/>
        <end position="435"/>
    </location>
</feature>
<dbReference type="GO" id="GO:0035435">
    <property type="term" value="P:phosphate ion transmembrane transport"/>
    <property type="evidence" value="ECO:0007669"/>
    <property type="project" value="TreeGrafter"/>
</dbReference>
<dbReference type="STRING" id="1619044.UY92_C0004G0073"/>
<keyword evidence="4 5" id="KW-0472">Membrane</keyword>
<evidence type="ECO:0000256" key="4">
    <source>
        <dbReference type="ARBA" id="ARBA00023136"/>
    </source>
</evidence>
<feature type="transmembrane region" description="Helical" evidence="5">
    <location>
        <begin position="280"/>
        <end position="298"/>
    </location>
</feature>
<dbReference type="PROSITE" id="PS50850">
    <property type="entry name" value="MFS"/>
    <property type="match status" value="1"/>
</dbReference>
<comment type="subcellular location">
    <subcellularLocation>
        <location evidence="1">Endomembrane system</location>
        <topology evidence="1">Multi-pass membrane protein</topology>
    </subcellularLocation>
</comment>
<gene>
    <name evidence="7" type="ORF">UY92_C0004G0073</name>
</gene>
<evidence type="ECO:0000256" key="2">
    <source>
        <dbReference type="ARBA" id="ARBA00022692"/>
    </source>
</evidence>
<evidence type="ECO:0000256" key="3">
    <source>
        <dbReference type="ARBA" id="ARBA00022989"/>
    </source>
</evidence>
<feature type="transmembrane region" description="Helical" evidence="5">
    <location>
        <begin position="406"/>
        <end position="428"/>
    </location>
</feature>
<keyword evidence="3 5" id="KW-1133">Transmembrane helix</keyword>
<dbReference type="EMBL" id="LCRX01000004">
    <property type="protein sequence ID" value="KKW42737.1"/>
    <property type="molecule type" value="Genomic_DNA"/>
</dbReference>
<dbReference type="GO" id="GO:0005886">
    <property type="term" value="C:plasma membrane"/>
    <property type="evidence" value="ECO:0007669"/>
    <property type="project" value="TreeGrafter"/>
</dbReference>
<feature type="transmembrane region" description="Helical" evidence="5">
    <location>
        <begin position="54"/>
        <end position="75"/>
    </location>
</feature>
<evidence type="ECO:0000256" key="5">
    <source>
        <dbReference type="SAM" id="Phobius"/>
    </source>
</evidence>
<keyword evidence="2 5" id="KW-0812">Transmembrane</keyword>
<dbReference type="AlphaFoldDB" id="A0A0G2AN31"/>
<dbReference type="PANTHER" id="PTHR43826:SF7">
    <property type="entry name" value="PROTEIN UHPC, PUTATIVE-RELATED"/>
    <property type="match status" value="1"/>
</dbReference>
<feature type="transmembrane region" description="Helical" evidence="5">
    <location>
        <begin position="370"/>
        <end position="394"/>
    </location>
</feature>
<feature type="transmembrane region" description="Helical" evidence="5">
    <location>
        <begin position="87"/>
        <end position="108"/>
    </location>
</feature>
<dbReference type="SUPFAM" id="SSF103473">
    <property type="entry name" value="MFS general substrate transporter"/>
    <property type="match status" value="1"/>
</dbReference>
<evidence type="ECO:0000313" key="8">
    <source>
        <dbReference type="Proteomes" id="UP000033870"/>
    </source>
</evidence>
<dbReference type="GO" id="GO:0061513">
    <property type="term" value="F:glucose 6-phosphate:phosphate antiporter activity"/>
    <property type="evidence" value="ECO:0007669"/>
    <property type="project" value="TreeGrafter"/>
</dbReference>
<dbReference type="InterPro" id="IPR036259">
    <property type="entry name" value="MFS_trans_sf"/>
</dbReference>
<organism evidence="7 8">
    <name type="scientific">Candidatus Magasanikbacteria bacterium GW2011_GWA2_56_11</name>
    <dbReference type="NCBI Taxonomy" id="1619044"/>
    <lineage>
        <taxon>Bacteria</taxon>
        <taxon>Candidatus Magasanikiibacteriota</taxon>
    </lineage>
</organism>
<dbReference type="Gene3D" id="1.20.1250.20">
    <property type="entry name" value="MFS general substrate transporter like domains"/>
    <property type="match status" value="2"/>
</dbReference>
<protein>
    <submittedName>
        <fullName evidence="7">Glycerol-3-phosphate transporter</fullName>
    </submittedName>
</protein>
<proteinExistence type="predicted"/>
<comment type="caution">
    <text evidence="7">The sequence shown here is derived from an EMBL/GenBank/DDBJ whole genome shotgun (WGS) entry which is preliminary data.</text>
</comment>
<feature type="transmembrane region" description="Helical" evidence="5">
    <location>
        <begin position="178"/>
        <end position="199"/>
    </location>
</feature>
<feature type="transmembrane region" description="Helical" evidence="5">
    <location>
        <begin position="310"/>
        <end position="327"/>
    </location>
</feature>
<dbReference type="PATRIC" id="fig|1619044.3.peg.346"/>
<dbReference type="InterPro" id="IPR011701">
    <property type="entry name" value="MFS"/>
</dbReference>
<accession>A0A0G2AN31</accession>
<dbReference type="PIRSF" id="PIRSF002808">
    <property type="entry name" value="Hexose_phosphate_transp"/>
    <property type="match status" value="1"/>
</dbReference>
<feature type="transmembrane region" description="Helical" evidence="5">
    <location>
        <begin position="333"/>
        <end position="358"/>
    </location>
</feature>
<dbReference type="GO" id="GO:0012505">
    <property type="term" value="C:endomembrane system"/>
    <property type="evidence" value="ECO:0007669"/>
    <property type="project" value="UniProtKB-SubCell"/>
</dbReference>
<feature type="transmembrane region" description="Helical" evidence="5">
    <location>
        <begin position="238"/>
        <end position="260"/>
    </location>
</feature>
<name>A0A0G2AN31_9BACT</name>
<sequence>MGRYNLTVAQGALGDSLMTKAQFGTIFGVGAWVYGLSFLLNGPLTDRWGGRRTMLIGVAGAIGANLLMGLVLYGINYWQWNVSVFSTFLVLYAVNMYFQSFGAVAIVTTKAPWFHVSERGTFSTIFGVLIALGVYFAFDWGFAIVEASRATPKADLGFWASAFGTAFGLGQSGWNEDWMIFFIPSILLGVFWLLMFAWLRNTPGEAGFRDFDTGEDHLGVSDHKETTRQIFGKIIRHPVLRIVCVVELMSGILRNGVMHWYPMFAKEVGFKKEFWVSDNWGLALLIAGLLGGIFTGWMSDRFFQSRRAPMATILYCLMLLATAVMGLSLDLNWWFAGIAVMAISMSVIGVHGIFSGTATADFAGAKNTGAAVGIVDGMVYLGTGLQSLVIGWIVPTGEAAKDPANWFYWPLVLLPAAGLGLLFASSIWHAKPKPKLRAVTDKPAKAA</sequence>
<dbReference type="InterPro" id="IPR000849">
    <property type="entry name" value="Sugar_P_transporter"/>
</dbReference>
<dbReference type="InterPro" id="IPR051337">
    <property type="entry name" value="OPA_Antiporter"/>
</dbReference>
<dbReference type="Pfam" id="PF07690">
    <property type="entry name" value="MFS_1"/>
    <property type="match status" value="1"/>
</dbReference>